<dbReference type="Proteomes" id="UP001162030">
    <property type="component" value="Chromosome"/>
</dbReference>
<gene>
    <name evidence="1" type="ORF">MSZNOR_2502</name>
</gene>
<name>A0ABM9I2P2_9GAMM</name>
<keyword evidence="2" id="KW-1185">Reference proteome</keyword>
<evidence type="ECO:0000313" key="2">
    <source>
        <dbReference type="Proteomes" id="UP001162030"/>
    </source>
</evidence>
<evidence type="ECO:0000313" key="1">
    <source>
        <dbReference type="EMBL" id="CAI8850700.1"/>
    </source>
</evidence>
<organism evidence="1 2">
    <name type="scientific">Methylocaldum szegediense</name>
    <dbReference type="NCBI Taxonomy" id="73780"/>
    <lineage>
        <taxon>Bacteria</taxon>
        <taxon>Pseudomonadati</taxon>
        <taxon>Pseudomonadota</taxon>
        <taxon>Gammaproteobacteria</taxon>
        <taxon>Methylococcales</taxon>
        <taxon>Methylococcaceae</taxon>
        <taxon>Methylocaldum</taxon>
    </lineage>
</organism>
<dbReference type="EMBL" id="OX458333">
    <property type="protein sequence ID" value="CAI8850700.1"/>
    <property type="molecule type" value="Genomic_DNA"/>
</dbReference>
<protein>
    <submittedName>
        <fullName evidence="1">Uncharacterized protein</fullName>
    </submittedName>
</protein>
<reference evidence="1 2" key="1">
    <citation type="submission" date="2023-03" db="EMBL/GenBank/DDBJ databases">
        <authorList>
            <person name="Pearce D."/>
        </authorList>
    </citation>
    <scope>NUCLEOTIDE SEQUENCE [LARGE SCALE GENOMIC DNA]</scope>
    <source>
        <strain evidence="1">Msz</strain>
    </source>
</reference>
<accession>A0ABM9I2P2</accession>
<sequence>MSARVREGVEPPVSGECVAIEAVPGGEVLPLEGVDARMYRVATTQGAGEHRTAKLEFRRERPVVTGTPPCGRILDDRIADRLQHGRVREPHADADEGAARLDVDVEHGNIHVAVALVWDAVAGVRLERPLVVAEAGVAMNSGQ</sequence>
<proteinExistence type="predicted"/>